<comment type="caution">
    <text evidence="2">The sequence shown here is derived from an EMBL/GenBank/DDBJ whole genome shotgun (WGS) entry which is preliminary data.</text>
</comment>
<name>J2JKH4_9FLAO</name>
<evidence type="ECO:0000313" key="2">
    <source>
        <dbReference type="EMBL" id="EJL68395.1"/>
    </source>
</evidence>
<proteinExistence type="predicted"/>
<evidence type="ECO:0000256" key="1">
    <source>
        <dbReference type="SAM" id="SignalP"/>
    </source>
</evidence>
<sequence>MQLKKYKKKIKIGRILIILLFSSFYSAQKITIENKNDFPIEVIFLKKQIEIGSYEKKTIQEKNEITNIDIIQNKNKDLKINIPLFLNPQESLIIENNQNNIYFKGDKDSLHHYIFKSLVSDLFIQMGNYQKNYQKNDVNGMLKTSEITLDNVLKKIAKLNTPPLEKEDYLYKKIEKYTINFWLFSVLTNVDNENLGNTEKEIMLYYFNKYIKKEVNDFSCSRYEQYDIMRRYAKHKKELNLFLPKYDIVEKSEDDSVNQFLSKSCQAFYFKGLYNYLNHRKDPKAEVYEKILKEKFHN</sequence>
<organism evidence="2 3">
    <name type="scientific">Chryseobacterium populi</name>
    <dbReference type="NCBI Taxonomy" id="1144316"/>
    <lineage>
        <taxon>Bacteria</taxon>
        <taxon>Pseudomonadati</taxon>
        <taxon>Bacteroidota</taxon>
        <taxon>Flavobacteriia</taxon>
        <taxon>Flavobacteriales</taxon>
        <taxon>Weeksellaceae</taxon>
        <taxon>Chryseobacterium group</taxon>
        <taxon>Chryseobacterium</taxon>
    </lineage>
</organism>
<evidence type="ECO:0000313" key="3">
    <source>
        <dbReference type="Proteomes" id="UP000007509"/>
    </source>
</evidence>
<dbReference type="AlphaFoldDB" id="J2JKH4"/>
<keyword evidence="1" id="KW-0732">Signal</keyword>
<dbReference type="Proteomes" id="UP000007509">
    <property type="component" value="Unassembled WGS sequence"/>
</dbReference>
<dbReference type="RefSeq" id="WP_007846462.1">
    <property type="nucleotide sequence ID" value="NZ_AKJY01000095.1"/>
</dbReference>
<feature type="chain" id="PRO_5003749583" evidence="1">
    <location>
        <begin position="28"/>
        <end position="298"/>
    </location>
</feature>
<dbReference type="PATRIC" id="fig|1144316.3.peg.3750"/>
<keyword evidence="3" id="KW-1185">Reference proteome</keyword>
<gene>
    <name evidence="2" type="ORF">PMI13_03730</name>
</gene>
<protein>
    <submittedName>
        <fullName evidence="2">Uncharacterized protein</fullName>
    </submittedName>
</protein>
<reference evidence="2 3" key="1">
    <citation type="journal article" date="2012" name="J. Bacteriol.">
        <title>Twenty-one genome sequences from Pseudomonas species and 19 genome sequences from diverse bacteria isolated from the rhizosphere and endosphere of Populus deltoides.</title>
        <authorList>
            <person name="Brown S.D."/>
            <person name="Utturkar S.M."/>
            <person name="Klingeman D.M."/>
            <person name="Johnson C.M."/>
            <person name="Martin S.L."/>
            <person name="Land M.L."/>
            <person name="Lu T.Y."/>
            <person name="Schadt C.W."/>
            <person name="Doktycz M.J."/>
            <person name="Pelletier D.A."/>
        </authorList>
    </citation>
    <scope>NUCLEOTIDE SEQUENCE [LARGE SCALE GENOMIC DNA]</scope>
    <source>
        <strain evidence="2 3">CF314</strain>
    </source>
</reference>
<accession>J2JKH4</accession>
<dbReference type="EMBL" id="AKJY01000095">
    <property type="protein sequence ID" value="EJL68395.1"/>
    <property type="molecule type" value="Genomic_DNA"/>
</dbReference>
<feature type="signal peptide" evidence="1">
    <location>
        <begin position="1"/>
        <end position="27"/>
    </location>
</feature>
<dbReference type="OrthoDB" id="1242507at2"/>